<evidence type="ECO:0000256" key="1">
    <source>
        <dbReference type="ARBA" id="ARBA00022670"/>
    </source>
</evidence>
<keyword evidence="7" id="KW-0460">Magnesium</keyword>
<keyword evidence="4" id="KW-0378">Hydrolase</keyword>
<evidence type="ECO:0000256" key="3">
    <source>
        <dbReference type="ARBA" id="ARBA00022695"/>
    </source>
</evidence>
<keyword evidence="8" id="KW-0694">RNA-binding</keyword>
<dbReference type="Gene3D" id="3.30.70.270">
    <property type="match status" value="1"/>
</dbReference>
<keyword evidence="1" id="KW-0645">Protease</keyword>
<evidence type="ECO:0000256" key="7">
    <source>
        <dbReference type="ARBA" id="ARBA00022842"/>
    </source>
</evidence>
<dbReference type="InterPro" id="IPR036397">
    <property type="entry name" value="RNaseH_sf"/>
</dbReference>
<keyword evidence="2" id="KW-0808">Transferase</keyword>
<keyword evidence="13" id="KW-0863">Zinc-finger</keyword>
<dbReference type="Pfam" id="PF17919">
    <property type="entry name" value="RT_RNaseH_2"/>
    <property type="match status" value="1"/>
</dbReference>
<dbReference type="Gene3D" id="2.40.70.10">
    <property type="entry name" value="Acid Proteases"/>
    <property type="match status" value="1"/>
</dbReference>
<dbReference type="Pfam" id="PF13975">
    <property type="entry name" value="gag-asp_proteas"/>
    <property type="match status" value="1"/>
</dbReference>
<accession>A0A8H7UQC5</accession>
<dbReference type="InterPro" id="IPR001969">
    <property type="entry name" value="Aspartic_peptidase_AS"/>
</dbReference>
<dbReference type="CDD" id="cd01647">
    <property type="entry name" value="RT_LTR"/>
    <property type="match status" value="1"/>
</dbReference>
<dbReference type="EMBL" id="JAEPRD010000375">
    <property type="protein sequence ID" value="KAG2191660.1"/>
    <property type="molecule type" value="Genomic_DNA"/>
</dbReference>
<evidence type="ECO:0000256" key="13">
    <source>
        <dbReference type="PROSITE-ProRule" id="PRU00047"/>
    </source>
</evidence>
<keyword evidence="11" id="KW-0238">DNA-binding</keyword>
<dbReference type="SMART" id="SM00343">
    <property type="entry name" value="ZnF_C2HC"/>
    <property type="match status" value="1"/>
</dbReference>
<dbReference type="GO" id="GO:0003677">
    <property type="term" value="F:DNA binding"/>
    <property type="evidence" value="ECO:0007669"/>
    <property type="project" value="UniProtKB-KW"/>
</dbReference>
<dbReference type="PROSITE" id="PS00141">
    <property type="entry name" value="ASP_PROTEASE"/>
    <property type="match status" value="1"/>
</dbReference>
<proteinExistence type="predicted"/>
<organism evidence="16 17">
    <name type="scientific">Mucor saturninus</name>
    <dbReference type="NCBI Taxonomy" id="64648"/>
    <lineage>
        <taxon>Eukaryota</taxon>
        <taxon>Fungi</taxon>
        <taxon>Fungi incertae sedis</taxon>
        <taxon>Mucoromycota</taxon>
        <taxon>Mucoromycotina</taxon>
        <taxon>Mucoromycetes</taxon>
        <taxon>Mucorales</taxon>
        <taxon>Mucorineae</taxon>
        <taxon>Mucoraceae</taxon>
        <taxon>Mucor</taxon>
    </lineage>
</organism>
<dbReference type="GO" id="GO:0004519">
    <property type="term" value="F:endonuclease activity"/>
    <property type="evidence" value="ECO:0007669"/>
    <property type="project" value="UniProtKB-KW"/>
</dbReference>
<evidence type="ECO:0000256" key="12">
    <source>
        <dbReference type="ARBA" id="ARBA00023268"/>
    </source>
</evidence>
<dbReference type="GO" id="GO:0006508">
    <property type="term" value="P:proteolysis"/>
    <property type="evidence" value="ECO:0007669"/>
    <property type="project" value="UniProtKB-KW"/>
</dbReference>
<keyword evidence="9" id="KW-0229">DNA integration</keyword>
<dbReference type="GO" id="GO:0015074">
    <property type="term" value="P:DNA integration"/>
    <property type="evidence" value="ECO:0007669"/>
    <property type="project" value="UniProtKB-KW"/>
</dbReference>
<evidence type="ECO:0000313" key="16">
    <source>
        <dbReference type="EMBL" id="KAG2191660.1"/>
    </source>
</evidence>
<dbReference type="InterPro" id="IPR043502">
    <property type="entry name" value="DNA/RNA_pol_sf"/>
</dbReference>
<dbReference type="CDD" id="cd09274">
    <property type="entry name" value="RNase_HI_RT_Ty3"/>
    <property type="match status" value="1"/>
</dbReference>
<sequence>AAYVFESARNEHGTYSFLPNQMTPSTSRPIDDPMDLSALCEVINYISTNNNFNSHGGHRGVYRGGYRGGQRGGFRGGFRGRGFSRGDFQGGFHGNLRGRGSSRGQFRGAYNGYQQYQEQETRSCYHCHQVGHLQYNCPQNRQDAHYMNDGFYYNEEYNYDDEQQHYDYSPQSYSSSHSNTTPAPQPIMDKSNNKDKSSQPYSQEPFILYADMIQKDVEFMLNANSTPNKLPLYRILINGHPCSVLIDSGASANYIHPRLIPYVSKTAPTIQGQSVETANDQLTAISKIASFSIALGDYTDRIEAYVFDTKFDVILGRSWLSQVQPVPHWPTGEWQIRIRNNPYQITTIRPMKIQMRQAINELSIKLADPQESKRDKPKIIDITNSTNNDLNFLLTAKQLDTLLKKKKVEECFWIDISAIYSPEELHVMIETESTEVLTDEEAETKNMNEAWCQEFAAAYPKVFKGCIDSLPPMRESVENMIVLEPGAKLESRAPYKVSPIELRELRRQLDLLLDQGLIEPTSSKYGSLVLFVKRAAEGNQPAKLRMVCDFRSVNKATISQRIPVPRIDECLEQLHGAHFFTSLDLQSGFHQQRLTDADAEKTTINTRYGQFRWKVIAFGLRNSGAQFMKMMTSVLKEYIDKICIKLDEAGLIVNRYDIIANVGVLPSKKKYYKSFLPSFASIAAPITDLTKGGGFKRREINWSTECQIAFDKIKQMITSAPVLLTPCMTSPFRIETDSSDFGCGVVLLQQDPDDNNQWKPLAYESHKFSTQERAYPAQERECFIDGNDYEVYTDHLPLKYYQDTSKISPRLVRWMSELSMFSPKIIYKQGVDNIVPDFLSRRDGSNCIPNDISFEPRYLYDSPDTCAAINSLNNDRSDDPLITDPLQDWPLHYFKNEDEWPDHCKTQLKQQQDRFMVKDNHVWRQFVDKSKTTADMPVKETWVKFIPFKRRADLVEDFHRGFGHQGKITINQLMKTRFWWPKMLNNITNWLSQCPECQLHSRKEKNVHHAPMKPLEVPPPFSRWHLDFIGELPLTKNGNKWIIMAVDYNTNWPIAKALSVASASAVVF</sequence>
<evidence type="ECO:0000256" key="11">
    <source>
        <dbReference type="ARBA" id="ARBA00023125"/>
    </source>
</evidence>
<dbReference type="InterPro" id="IPR036875">
    <property type="entry name" value="Znf_CCHC_sf"/>
</dbReference>
<keyword evidence="12" id="KW-0511">Multifunctional enzyme</keyword>
<keyword evidence="5" id="KW-0064">Aspartyl protease</keyword>
<evidence type="ECO:0000256" key="14">
    <source>
        <dbReference type="SAM" id="MobiDB-lite"/>
    </source>
</evidence>
<dbReference type="GO" id="GO:0003723">
    <property type="term" value="F:RNA binding"/>
    <property type="evidence" value="ECO:0007669"/>
    <property type="project" value="UniProtKB-KW"/>
</dbReference>
<gene>
    <name evidence="16" type="ORF">INT47_007907</name>
</gene>
<feature type="domain" description="CCHC-type" evidence="15">
    <location>
        <begin position="124"/>
        <end position="139"/>
    </location>
</feature>
<dbReference type="InterPro" id="IPR001878">
    <property type="entry name" value="Znf_CCHC"/>
</dbReference>
<dbReference type="InterPro" id="IPR041577">
    <property type="entry name" value="RT_RNaseH_2"/>
</dbReference>
<evidence type="ECO:0000313" key="17">
    <source>
        <dbReference type="Proteomes" id="UP000603453"/>
    </source>
</evidence>
<evidence type="ECO:0000256" key="6">
    <source>
        <dbReference type="ARBA" id="ARBA00022759"/>
    </source>
</evidence>
<reference evidence="16" key="1">
    <citation type="submission" date="2020-12" db="EMBL/GenBank/DDBJ databases">
        <title>Metabolic potential, ecology and presence of endohyphal bacteria is reflected in genomic diversity of Mucoromycotina.</title>
        <authorList>
            <person name="Muszewska A."/>
            <person name="Okrasinska A."/>
            <person name="Steczkiewicz K."/>
            <person name="Drgas O."/>
            <person name="Orlowska M."/>
            <person name="Perlinska-Lenart U."/>
            <person name="Aleksandrzak-Piekarczyk T."/>
            <person name="Szatraj K."/>
            <person name="Zielenkiewicz U."/>
            <person name="Pilsyk S."/>
            <person name="Malc E."/>
            <person name="Mieczkowski P."/>
            <person name="Kruszewska J.S."/>
            <person name="Biernat P."/>
            <person name="Pawlowska J."/>
        </authorList>
    </citation>
    <scope>NUCLEOTIDE SEQUENCE</scope>
    <source>
        <strain evidence="16">WA0000017839</strain>
    </source>
</reference>
<dbReference type="GO" id="GO:0004190">
    <property type="term" value="F:aspartic-type endopeptidase activity"/>
    <property type="evidence" value="ECO:0007669"/>
    <property type="project" value="UniProtKB-KW"/>
</dbReference>
<dbReference type="Pfam" id="PF17921">
    <property type="entry name" value="Integrase_H2C2"/>
    <property type="match status" value="1"/>
</dbReference>
<keyword evidence="3" id="KW-0548">Nucleotidyltransferase</keyword>
<keyword evidence="6" id="KW-0255">Endonuclease</keyword>
<evidence type="ECO:0000256" key="5">
    <source>
        <dbReference type="ARBA" id="ARBA00022750"/>
    </source>
</evidence>
<evidence type="ECO:0000256" key="8">
    <source>
        <dbReference type="ARBA" id="ARBA00022884"/>
    </source>
</evidence>
<comment type="caution">
    <text evidence="16">The sequence shown here is derived from an EMBL/GenBank/DDBJ whole genome shotgun (WGS) entry which is preliminary data.</text>
</comment>
<keyword evidence="17" id="KW-1185">Reference proteome</keyword>
<dbReference type="GO" id="GO:0003964">
    <property type="term" value="F:RNA-directed DNA polymerase activity"/>
    <property type="evidence" value="ECO:0007669"/>
    <property type="project" value="UniProtKB-KW"/>
</dbReference>
<keyword evidence="10" id="KW-0695">RNA-directed DNA polymerase</keyword>
<protein>
    <recommendedName>
        <fullName evidence="15">CCHC-type domain-containing protein</fullName>
    </recommendedName>
</protein>
<feature type="region of interest" description="Disordered" evidence="14">
    <location>
        <begin position="165"/>
        <end position="200"/>
    </location>
</feature>
<feature type="non-terminal residue" evidence="16">
    <location>
        <position position="1"/>
    </location>
</feature>
<feature type="compositionally biased region" description="Low complexity" evidence="14">
    <location>
        <begin position="166"/>
        <end position="178"/>
    </location>
</feature>
<dbReference type="InterPro" id="IPR043128">
    <property type="entry name" value="Rev_trsase/Diguanyl_cyclase"/>
</dbReference>
<dbReference type="InterPro" id="IPR021109">
    <property type="entry name" value="Peptidase_aspartic_dom_sf"/>
</dbReference>
<dbReference type="OrthoDB" id="2290219at2759"/>
<dbReference type="PANTHER" id="PTHR37984">
    <property type="entry name" value="PROTEIN CBG26694"/>
    <property type="match status" value="1"/>
</dbReference>
<dbReference type="Proteomes" id="UP000603453">
    <property type="component" value="Unassembled WGS sequence"/>
</dbReference>
<name>A0A8H7UQC5_9FUNG</name>
<dbReference type="InterPro" id="IPR041588">
    <property type="entry name" value="Integrase_H2C2"/>
</dbReference>
<evidence type="ECO:0000256" key="4">
    <source>
        <dbReference type="ARBA" id="ARBA00022722"/>
    </source>
</evidence>
<dbReference type="InterPro" id="IPR050951">
    <property type="entry name" value="Retrovirus_Pol_polyprotein"/>
</dbReference>
<dbReference type="SUPFAM" id="SSF56672">
    <property type="entry name" value="DNA/RNA polymerases"/>
    <property type="match status" value="1"/>
</dbReference>
<dbReference type="SUPFAM" id="SSF57756">
    <property type="entry name" value="Retrovirus zinc finger-like domains"/>
    <property type="match status" value="1"/>
</dbReference>
<dbReference type="InterPro" id="IPR012337">
    <property type="entry name" value="RNaseH-like_sf"/>
</dbReference>
<dbReference type="GO" id="GO:0008270">
    <property type="term" value="F:zinc ion binding"/>
    <property type="evidence" value="ECO:0007669"/>
    <property type="project" value="UniProtKB-KW"/>
</dbReference>
<keyword evidence="4" id="KW-0540">Nuclease</keyword>
<dbReference type="AlphaFoldDB" id="A0A8H7UQC5"/>
<evidence type="ECO:0000256" key="2">
    <source>
        <dbReference type="ARBA" id="ARBA00022679"/>
    </source>
</evidence>
<dbReference type="PANTHER" id="PTHR37984:SF5">
    <property type="entry name" value="PROTEIN NYNRIN-LIKE"/>
    <property type="match status" value="1"/>
</dbReference>
<dbReference type="Pfam" id="PF00078">
    <property type="entry name" value="RVT_1"/>
    <property type="match status" value="1"/>
</dbReference>
<dbReference type="Gene3D" id="1.10.340.70">
    <property type="match status" value="1"/>
</dbReference>
<keyword evidence="13" id="KW-0479">Metal-binding</keyword>
<dbReference type="SUPFAM" id="SSF53098">
    <property type="entry name" value="Ribonuclease H-like"/>
    <property type="match status" value="1"/>
</dbReference>
<dbReference type="PROSITE" id="PS50158">
    <property type="entry name" value="ZF_CCHC"/>
    <property type="match status" value="1"/>
</dbReference>
<dbReference type="Gene3D" id="3.10.10.10">
    <property type="entry name" value="HIV Type 1 Reverse Transcriptase, subunit A, domain 1"/>
    <property type="match status" value="1"/>
</dbReference>
<keyword evidence="13" id="KW-0862">Zinc</keyword>
<dbReference type="InterPro" id="IPR000477">
    <property type="entry name" value="RT_dom"/>
</dbReference>
<evidence type="ECO:0000256" key="10">
    <source>
        <dbReference type="ARBA" id="ARBA00022918"/>
    </source>
</evidence>
<dbReference type="Gene3D" id="3.30.420.10">
    <property type="entry name" value="Ribonuclease H-like superfamily/Ribonuclease H"/>
    <property type="match status" value="1"/>
</dbReference>
<dbReference type="SUPFAM" id="SSF50630">
    <property type="entry name" value="Acid proteases"/>
    <property type="match status" value="1"/>
</dbReference>
<evidence type="ECO:0000256" key="9">
    <source>
        <dbReference type="ARBA" id="ARBA00022908"/>
    </source>
</evidence>
<dbReference type="CDD" id="cd00303">
    <property type="entry name" value="retropepsin_like"/>
    <property type="match status" value="1"/>
</dbReference>
<evidence type="ECO:0000259" key="15">
    <source>
        <dbReference type="PROSITE" id="PS50158"/>
    </source>
</evidence>